<dbReference type="EMBL" id="LN997846">
    <property type="protein sequence ID" value="CUW35242.1"/>
    <property type="molecule type" value="Genomic_DNA"/>
</dbReference>
<reference evidence="2 5" key="2">
    <citation type="submission" date="2016-01" db="EMBL/GenBank/DDBJ databases">
        <title>Draft sequences of Acinetobacter baumannii isolates from wounded military personnel.</title>
        <authorList>
            <person name="Arivett B.A."/>
            <person name="Fiester S.E."/>
            <person name="Ream D.C."/>
            <person name="Actis L.A."/>
        </authorList>
    </citation>
    <scope>NUCLEOTIDE SEQUENCE [LARGE SCALE GENOMIC DNA]</scope>
    <source>
        <strain evidence="2 5">AB2828</strain>
    </source>
</reference>
<gene>
    <name evidence="1" type="ORF">ABR2091_1840</name>
    <name evidence="3" type="ORF">FJU42_18045</name>
    <name evidence="2" type="ORF">LV35_00808</name>
</gene>
<evidence type="ECO:0000313" key="2">
    <source>
        <dbReference type="EMBL" id="KZA21081.1"/>
    </source>
</evidence>
<dbReference type="Proteomes" id="UP000076296">
    <property type="component" value="Unassembled WGS sequence"/>
</dbReference>
<protein>
    <submittedName>
        <fullName evidence="3">Uncharacterized protein</fullName>
    </submittedName>
</protein>
<dbReference type="EMBL" id="VHGY01000062">
    <property type="protein sequence ID" value="TPU60625.1"/>
    <property type="molecule type" value="Genomic_DNA"/>
</dbReference>
<accession>A0A0G4QR13</accession>
<evidence type="ECO:0000313" key="5">
    <source>
        <dbReference type="Proteomes" id="UP000076296"/>
    </source>
</evidence>
<organism evidence="3 6">
    <name type="scientific">Acinetobacter baumannii</name>
    <dbReference type="NCBI Taxonomy" id="470"/>
    <lineage>
        <taxon>Bacteria</taxon>
        <taxon>Pseudomonadati</taxon>
        <taxon>Pseudomonadota</taxon>
        <taxon>Gammaproteobacteria</taxon>
        <taxon>Moraxellales</taxon>
        <taxon>Moraxellaceae</taxon>
        <taxon>Acinetobacter</taxon>
        <taxon>Acinetobacter calcoaceticus/baumannii complex</taxon>
    </lineage>
</organism>
<reference evidence="3 6" key="3">
    <citation type="submission" date="2019-06" db="EMBL/GenBank/DDBJ databases">
        <title>A Diverse Panel of Clinical Acinetobacter baumannii for Research Use.</title>
        <authorList>
            <person name="Mcgann P."/>
            <person name="Snesrud E."/>
            <person name="Galac M.R."/>
        </authorList>
    </citation>
    <scope>NUCLEOTIDE SEQUENCE [LARGE SCALE GENOMIC DNA]</scope>
    <source>
        <strain evidence="3 6">MRSN14237</strain>
    </source>
</reference>
<evidence type="ECO:0000313" key="4">
    <source>
        <dbReference type="Proteomes" id="UP000066661"/>
    </source>
</evidence>
<dbReference type="Proteomes" id="UP000315888">
    <property type="component" value="Unassembled WGS sequence"/>
</dbReference>
<evidence type="ECO:0000313" key="6">
    <source>
        <dbReference type="Proteomes" id="UP000315888"/>
    </source>
</evidence>
<proteinExistence type="predicted"/>
<name>A0A0G4QR13_ACIBA</name>
<evidence type="ECO:0000313" key="1">
    <source>
        <dbReference type="EMBL" id="CUW35242.1"/>
    </source>
</evidence>
<sequence length="69" mass="8239">MHFFDHSLMGMAECYFYSLTQWLQMMTNPKNQKGKFQSSNFMDFAMSQIYLKFNSDNSCEVMSIERVDK</sequence>
<evidence type="ECO:0000313" key="3">
    <source>
        <dbReference type="EMBL" id="TPU60625.1"/>
    </source>
</evidence>
<dbReference type="Proteomes" id="UP000066661">
    <property type="component" value="Chromosome I"/>
</dbReference>
<dbReference type="AlphaFoldDB" id="A0A0G4QR13"/>
<dbReference type="EMBL" id="LRDT01000010">
    <property type="protein sequence ID" value="KZA21081.1"/>
    <property type="molecule type" value="Genomic_DNA"/>
</dbReference>
<reference evidence="1 4" key="1">
    <citation type="submission" date="2015-12" db="EMBL/GenBank/DDBJ databases">
        <authorList>
            <person name="Wibberg D."/>
        </authorList>
    </citation>
    <scope>NUCLEOTIDE SEQUENCE [LARGE SCALE GENOMIC DNA]</scope>
    <source>
        <strain evidence="1">R2091</strain>
    </source>
</reference>